<keyword evidence="2" id="KW-1185">Reference proteome</keyword>
<protein>
    <submittedName>
        <fullName evidence="1">Uncharacterized protein</fullName>
    </submittedName>
</protein>
<evidence type="ECO:0000313" key="2">
    <source>
        <dbReference type="Proteomes" id="UP001214250"/>
    </source>
</evidence>
<evidence type="ECO:0000313" key="1">
    <source>
        <dbReference type="EMBL" id="WDE95817.1"/>
    </source>
</evidence>
<dbReference type="Proteomes" id="UP001214250">
    <property type="component" value="Chromosome 1"/>
</dbReference>
<gene>
    <name evidence="1" type="ORF">PQO03_08825</name>
</gene>
<proteinExistence type="predicted"/>
<organism evidence="1 2">
    <name type="scientific">Lentisphaera profundi</name>
    <dbReference type="NCBI Taxonomy" id="1658616"/>
    <lineage>
        <taxon>Bacteria</taxon>
        <taxon>Pseudomonadati</taxon>
        <taxon>Lentisphaerota</taxon>
        <taxon>Lentisphaeria</taxon>
        <taxon>Lentisphaerales</taxon>
        <taxon>Lentisphaeraceae</taxon>
        <taxon>Lentisphaera</taxon>
    </lineage>
</organism>
<accession>A0ABY7VSE6</accession>
<name>A0ABY7VSE6_9BACT</name>
<reference evidence="1 2" key="1">
    <citation type="submission" date="2023-02" db="EMBL/GenBank/DDBJ databases">
        <title>Genome sequence of Lentisphaera profundi SAORIC-696.</title>
        <authorList>
            <person name="Kim e."/>
            <person name="Cho J.-C."/>
            <person name="Choi A."/>
            <person name="Kang I."/>
        </authorList>
    </citation>
    <scope>NUCLEOTIDE SEQUENCE [LARGE SCALE GENOMIC DNA]</scope>
    <source>
        <strain evidence="1 2">SAORIC-696</strain>
    </source>
</reference>
<dbReference type="EMBL" id="CP117811">
    <property type="protein sequence ID" value="WDE95817.1"/>
    <property type="molecule type" value="Genomic_DNA"/>
</dbReference>
<dbReference type="RefSeq" id="WP_274149623.1">
    <property type="nucleotide sequence ID" value="NZ_CP117811.1"/>
</dbReference>
<sequence>MALIIVILVLILGLNILIGGIKGLIRSQNSKSWPHLDVEIIKSEVKETPPTRHNKLPTYEPDIEFQFEYHTRGRMGCIR</sequence>